<dbReference type="PRINTS" id="PR00149">
    <property type="entry name" value="FUMRATELYASE"/>
</dbReference>
<name>A0A2R6AFX2_9ARCH</name>
<dbReference type="Pfam" id="PF08328">
    <property type="entry name" value="ASL_C"/>
    <property type="match status" value="1"/>
</dbReference>
<comment type="caution">
    <text evidence="6">The sequence shown here is derived from an EMBL/GenBank/DDBJ whole genome shotgun (WGS) entry which is preliminary data.</text>
</comment>
<dbReference type="InterPro" id="IPR022761">
    <property type="entry name" value="Fumarate_lyase_N"/>
</dbReference>
<dbReference type="InterPro" id="IPR024083">
    <property type="entry name" value="Fumarase/histidase_N"/>
</dbReference>
<dbReference type="InterPro" id="IPR020557">
    <property type="entry name" value="Fumarate_lyase_CS"/>
</dbReference>
<evidence type="ECO:0000259" key="5">
    <source>
        <dbReference type="Pfam" id="PF08328"/>
    </source>
</evidence>
<proteinExistence type="predicted"/>
<dbReference type="GO" id="GO:0006188">
    <property type="term" value="P:IMP biosynthetic process"/>
    <property type="evidence" value="ECO:0007669"/>
    <property type="project" value="InterPro"/>
</dbReference>
<evidence type="ECO:0000256" key="2">
    <source>
        <dbReference type="ARBA" id="ARBA00004734"/>
    </source>
</evidence>
<evidence type="ECO:0000313" key="7">
    <source>
        <dbReference type="Proteomes" id="UP000240322"/>
    </source>
</evidence>
<sequence length="464" mass="53177">MVKRYIIVSSELFAISPIDGRYKKEIGDLHKYFSEFALIRERVYIEIKYLNFILRLLGKNVDSSLTKALEGVYEDFDVEDATEIKKLEEKFDHDVKAIEVYLEKFVGEYSPYVHFGLTSEDVNNLAYGRLLTRFMKEVYLPALVALIKSLVKLATRHTDSPMLARTHGQPASPTTFGKEIGLYAYRLARFLRRISRIRVSGKLNGAVGNFNALVAAYPDIDWIREVPIFIEELGLEPELFSTQILPYESYIDLFNNVASVNAILTNLCRDMWMYYSFGYISLESEKLQVGSSTMPHKVNPKGFENSEGNLKLANSLLHLYANELLVNRLQRDLSDSTIRRNFGVAMAHSILAYRRLSRELGRLTFNKKRATEDLNNHGEVFSEALQTILRREGVNEAYFKVLGKVKGRTYTLKQIESIARSVSPSPRVSKEFETIVKEKYLGLAPQLARMMIEQTKQIISMNVN</sequence>
<evidence type="ECO:0000256" key="1">
    <source>
        <dbReference type="ARBA" id="ARBA00004706"/>
    </source>
</evidence>
<dbReference type="PROSITE" id="PS00163">
    <property type="entry name" value="FUMARATE_LYASES"/>
    <property type="match status" value="1"/>
</dbReference>
<comment type="pathway">
    <text evidence="1">Purine metabolism; IMP biosynthesis via de novo pathway; 5-amino-1-(5-phospho-D-ribosyl)imidazole-4-carboxamide from 5-amino-1-(5-phospho-D-ribosyl)imidazole-4-carboxylate: step 2/2.</text>
</comment>
<dbReference type="Gene3D" id="1.10.275.10">
    <property type="entry name" value="Fumarase/aspartase (N-terminal domain)"/>
    <property type="match status" value="1"/>
</dbReference>
<feature type="domain" description="Adenylosuccinate lyase PurB C-terminal" evidence="5">
    <location>
        <begin position="328"/>
        <end position="440"/>
    </location>
</feature>
<dbReference type="InterPro" id="IPR047136">
    <property type="entry name" value="PurB_bact"/>
</dbReference>
<evidence type="ECO:0000313" key="6">
    <source>
        <dbReference type="EMBL" id="PSN85281.1"/>
    </source>
</evidence>
<gene>
    <name evidence="6" type="ORF">B9Q03_12420</name>
</gene>
<dbReference type="Gene3D" id="1.20.200.10">
    <property type="entry name" value="Fumarase/aspartase (Central domain)"/>
    <property type="match status" value="1"/>
</dbReference>
<reference evidence="6 7" key="1">
    <citation type="submission" date="2017-04" db="EMBL/GenBank/DDBJ databases">
        <title>Novel microbial lineages endemic to geothermal iron-oxide mats fill important gaps in the evolutionary history of Archaea.</title>
        <authorList>
            <person name="Jay Z.J."/>
            <person name="Beam J.P."/>
            <person name="Dlakic M."/>
            <person name="Rusch D.B."/>
            <person name="Kozubal M.A."/>
            <person name="Inskeep W.P."/>
        </authorList>
    </citation>
    <scope>NUCLEOTIDE SEQUENCE [LARGE SCALE GENOMIC DNA]</scope>
    <source>
        <strain evidence="6">OSP_D</strain>
    </source>
</reference>
<dbReference type="AlphaFoldDB" id="A0A2R6AFX2"/>
<keyword evidence="6" id="KW-0456">Lyase</keyword>
<dbReference type="SUPFAM" id="SSF48557">
    <property type="entry name" value="L-aspartase-like"/>
    <property type="match status" value="1"/>
</dbReference>
<evidence type="ECO:0000256" key="3">
    <source>
        <dbReference type="ARBA" id="ARBA00022755"/>
    </source>
</evidence>
<dbReference type="Gene3D" id="1.10.40.30">
    <property type="entry name" value="Fumarase/aspartase (C-terminal domain)"/>
    <property type="match status" value="1"/>
</dbReference>
<accession>A0A2R6AFX2</accession>
<dbReference type="EMBL" id="NEXE01000246">
    <property type="protein sequence ID" value="PSN85281.1"/>
    <property type="molecule type" value="Genomic_DNA"/>
</dbReference>
<dbReference type="Proteomes" id="UP000240322">
    <property type="component" value="Unassembled WGS sequence"/>
</dbReference>
<dbReference type="InterPro" id="IPR013539">
    <property type="entry name" value="PurB_C"/>
</dbReference>
<dbReference type="NCBIfam" id="NF006764">
    <property type="entry name" value="PRK09285.1"/>
    <property type="match status" value="1"/>
</dbReference>
<protein>
    <submittedName>
        <fullName evidence="6">Adenylosuccinate lyase</fullName>
    </submittedName>
</protein>
<dbReference type="InterPro" id="IPR008948">
    <property type="entry name" value="L-Aspartase-like"/>
</dbReference>
<dbReference type="InterPro" id="IPR000362">
    <property type="entry name" value="Fumarate_lyase_fam"/>
</dbReference>
<dbReference type="GO" id="GO:0004018">
    <property type="term" value="F:N6-(1,2-dicarboxyethyl)AMP AMP-lyase (fumarate-forming) activity"/>
    <property type="evidence" value="ECO:0007669"/>
    <property type="project" value="InterPro"/>
</dbReference>
<organism evidence="6 7">
    <name type="scientific">Candidatus Marsarchaeota G2 archaeon OSP_D</name>
    <dbReference type="NCBI Taxonomy" id="1978157"/>
    <lineage>
        <taxon>Archaea</taxon>
        <taxon>Candidatus Marsarchaeota</taxon>
        <taxon>Candidatus Marsarchaeota group 2</taxon>
    </lineage>
</organism>
<dbReference type="PANTHER" id="PTHR43411:SF1">
    <property type="entry name" value="ADENYLOSUCCINATE LYASE"/>
    <property type="match status" value="1"/>
</dbReference>
<dbReference type="Pfam" id="PF00206">
    <property type="entry name" value="Lyase_1"/>
    <property type="match status" value="1"/>
</dbReference>
<evidence type="ECO:0000259" key="4">
    <source>
        <dbReference type="Pfam" id="PF00206"/>
    </source>
</evidence>
<dbReference type="PANTHER" id="PTHR43411">
    <property type="entry name" value="ADENYLOSUCCINATE LYASE"/>
    <property type="match status" value="1"/>
</dbReference>
<keyword evidence="3" id="KW-0658">Purine biosynthesis</keyword>
<feature type="domain" description="Fumarate lyase N-terminal" evidence="4">
    <location>
        <begin position="59"/>
        <end position="308"/>
    </location>
</feature>
<comment type="pathway">
    <text evidence="2">Purine metabolism; AMP biosynthesis via de novo pathway; AMP from IMP: step 2/2.</text>
</comment>